<dbReference type="Pfam" id="PF18476">
    <property type="entry name" value="PIN_8"/>
    <property type="match status" value="1"/>
</dbReference>
<organism evidence="2 3">
    <name type="scientific">Roseburia inulinivorans</name>
    <dbReference type="NCBI Taxonomy" id="360807"/>
    <lineage>
        <taxon>Bacteria</taxon>
        <taxon>Bacillati</taxon>
        <taxon>Bacillota</taxon>
        <taxon>Clostridia</taxon>
        <taxon>Lachnospirales</taxon>
        <taxon>Lachnospiraceae</taxon>
        <taxon>Roseburia</taxon>
    </lineage>
</organism>
<dbReference type="EMBL" id="CVRS01000064">
    <property type="protein sequence ID" value="CRL36330.1"/>
    <property type="molecule type" value="Genomic_DNA"/>
</dbReference>
<evidence type="ECO:0000259" key="1">
    <source>
        <dbReference type="Pfam" id="PF18476"/>
    </source>
</evidence>
<keyword evidence="3" id="KW-1185">Reference proteome</keyword>
<reference evidence="3" key="1">
    <citation type="submission" date="2015-05" db="EMBL/GenBank/DDBJ databases">
        <authorList>
            <consortium name="Pathogen Informatics"/>
        </authorList>
    </citation>
    <scope>NUCLEOTIDE SEQUENCE [LARGE SCALE GENOMIC DNA]</scope>
    <source>
        <strain evidence="3">L1-83</strain>
    </source>
</reference>
<dbReference type="Proteomes" id="UP000049828">
    <property type="component" value="Unassembled WGS sequence"/>
</dbReference>
<feature type="domain" description="PIN like" evidence="1">
    <location>
        <begin position="23"/>
        <end position="272"/>
    </location>
</feature>
<sequence length="476" mass="56275">MNLFEHYYLTKDRILDILKNDGIIVFDTSALLDLYYYSEDSRNRIFKNVFPYFENRLWLPAQVYFEFLKNKDTVAAKPEKTYMALLDKDNRDMGYVPKLVSTVTKFEKDTKELKGILTTLKETTIREDKHPFLEQEIFEPIDQAVDILKEQMEAFSAKVEDFQIDITQRINDKILDLSSQGDEIQDQIDEKFKIGEELTYEQMTQISVDGRRRYEEKIPPGYMDQEDKTGLQKYGDLFVWMEILNHASECGKDVILITNDVKEDWVDKKFDRKPRFELLKEFRSTTQKNFWMCNMKDFLYLANEVIDEKNRIPEKVMEDVDEVSNQLPEESDDDAVIREMVSEWMDTEAAVIIDRLLPVDSNWKVFGNNRIYNGIDYRGEEWIVLAHLVEKFDYASILHALTNLREIKRDYDQLGKEYYYSQLIILKDKASADKFMKKVKGNAKLSSMFSNVYVQNTVLYMMRGRLFFVDANHAMG</sequence>
<dbReference type="InterPro" id="IPR041578">
    <property type="entry name" value="PIN_8"/>
</dbReference>
<dbReference type="AlphaFoldDB" id="A0A0M6WI17"/>
<proteinExistence type="predicted"/>
<accession>A0A0M6WI17</accession>
<dbReference type="RefSeq" id="WP_055039426.1">
    <property type="nucleotide sequence ID" value="NZ_CVRS01000064.1"/>
</dbReference>
<evidence type="ECO:0000313" key="2">
    <source>
        <dbReference type="EMBL" id="CRL36330.1"/>
    </source>
</evidence>
<evidence type="ECO:0000313" key="3">
    <source>
        <dbReference type="Proteomes" id="UP000049828"/>
    </source>
</evidence>
<dbReference type="OrthoDB" id="9182727at2"/>
<gene>
    <name evidence="2" type="ORF">RIL183_19001</name>
</gene>
<name>A0A0M6WI17_9FIRM</name>
<protein>
    <recommendedName>
        <fullName evidence="1">PIN like domain-containing protein</fullName>
    </recommendedName>
</protein>